<organism evidence="1 2">
    <name type="scientific">Schinkia azotoformans LMG 9581</name>
    <dbReference type="NCBI Taxonomy" id="1131731"/>
    <lineage>
        <taxon>Bacteria</taxon>
        <taxon>Bacillati</taxon>
        <taxon>Bacillota</taxon>
        <taxon>Bacilli</taxon>
        <taxon>Bacillales</taxon>
        <taxon>Bacillaceae</taxon>
        <taxon>Calidifontibacillus/Schinkia group</taxon>
        <taxon>Schinkia</taxon>
    </lineage>
</organism>
<dbReference type="PATRIC" id="fig|1131731.3.peg.1126"/>
<protein>
    <submittedName>
        <fullName evidence="1">Uncharacterized protein</fullName>
    </submittedName>
</protein>
<evidence type="ECO:0000313" key="1">
    <source>
        <dbReference type="EMBL" id="EKN68168.1"/>
    </source>
</evidence>
<evidence type="ECO:0000313" key="2">
    <source>
        <dbReference type="Proteomes" id="UP000006315"/>
    </source>
</evidence>
<dbReference type="STRING" id="1131731.BAZO_05395"/>
<accession>K6DJ86</accession>
<dbReference type="GeneID" id="89470657"/>
<proteinExistence type="predicted"/>
<dbReference type="Proteomes" id="UP000006315">
    <property type="component" value="Unassembled WGS sequence"/>
</dbReference>
<keyword evidence="2" id="KW-1185">Reference proteome</keyword>
<dbReference type="AlphaFoldDB" id="K6DJ86"/>
<comment type="caution">
    <text evidence="1">The sequence shown here is derived from an EMBL/GenBank/DDBJ whole genome shotgun (WGS) entry which is preliminary data.</text>
</comment>
<gene>
    <name evidence="1" type="ORF">BAZO_05395</name>
</gene>
<sequence>MNFENGEISKVPFNIVSNKVRIDFDSLQTNEYKVIQKGSDTTIGLNAINLCEYNFWNREDGVDFYSDCVFGISGTSTVKLALTQDNNYSDIQTPGITYVITIHKWYGDDDWGYKYVSGSYTDPYTVTISGKSNSLSGAQIRFEPKSHSFPVDYEGYGILYQ</sequence>
<dbReference type="RefSeq" id="WP_003330288.1">
    <property type="nucleotide sequence ID" value="NZ_AJLR01000041.1"/>
</dbReference>
<name>K6DJ86_SCHAZ</name>
<reference evidence="1 2" key="1">
    <citation type="journal article" date="2012" name="Front. Microbiol.">
        <title>Redundancy and modularity in membrane-associated dissimilatory nitrate reduction in Bacillus.</title>
        <authorList>
            <person name="Heylen K."/>
            <person name="Keltjens J."/>
        </authorList>
    </citation>
    <scope>NUCLEOTIDE SEQUENCE [LARGE SCALE GENOMIC DNA]</scope>
    <source>
        <strain evidence="1 2">LMG 9581</strain>
    </source>
</reference>
<dbReference type="EMBL" id="AJLR01000041">
    <property type="protein sequence ID" value="EKN68168.1"/>
    <property type="molecule type" value="Genomic_DNA"/>
</dbReference>